<reference evidence="3" key="1">
    <citation type="journal article" date="2019" name="Int. J. Syst. Evol. Microbiol.">
        <title>The Global Catalogue of Microorganisms (GCM) 10K type strain sequencing project: providing services to taxonomists for standard genome sequencing and annotation.</title>
        <authorList>
            <consortium name="The Broad Institute Genomics Platform"/>
            <consortium name="The Broad Institute Genome Sequencing Center for Infectious Disease"/>
            <person name="Wu L."/>
            <person name="Ma J."/>
        </authorList>
    </citation>
    <scope>NUCLEOTIDE SEQUENCE [LARGE SCALE GENOMIC DNA]</scope>
    <source>
        <strain evidence="3">CGMCC 1.9106</strain>
    </source>
</reference>
<name>A0ABW2H4Q8_9ACTN</name>
<dbReference type="InterPro" id="IPR013653">
    <property type="entry name" value="GCN5-like_dom"/>
</dbReference>
<evidence type="ECO:0000259" key="1">
    <source>
        <dbReference type="PROSITE" id="PS51186"/>
    </source>
</evidence>
<feature type="domain" description="N-acetyltransferase" evidence="1">
    <location>
        <begin position="1"/>
        <end position="90"/>
    </location>
</feature>
<dbReference type="InterPro" id="IPR016181">
    <property type="entry name" value="Acyl_CoA_acyltransferase"/>
</dbReference>
<dbReference type="Gene3D" id="3.40.630.30">
    <property type="match status" value="1"/>
</dbReference>
<dbReference type="SUPFAM" id="SSF55729">
    <property type="entry name" value="Acyl-CoA N-acyltransferases (Nat)"/>
    <property type="match status" value="1"/>
</dbReference>
<dbReference type="InterPro" id="IPR000182">
    <property type="entry name" value="GNAT_dom"/>
</dbReference>
<keyword evidence="3" id="KW-1185">Reference proteome</keyword>
<dbReference type="CDD" id="cd04301">
    <property type="entry name" value="NAT_SF"/>
    <property type="match status" value="1"/>
</dbReference>
<accession>A0ABW2H4Q8</accession>
<dbReference type="RefSeq" id="WP_376808481.1">
    <property type="nucleotide sequence ID" value="NZ_JBHTAC010000027.1"/>
</dbReference>
<dbReference type="EMBL" id="JBHTAC010000027">
    <property type="protein sequence ID" value="MFC7245569.1"/>
    <property type="molecule type" value="Genomic_DNA"/>
</dbReference>
<organism evidence="2 3">
    <name type="scientific">Catellatospora aurea</name>
    <dbReference type="NCBI Taxonomy" id="1337874"/>
    <lineage>
        <taxon>Bacteria</taxon>
        <taxon>Bacillati</taxon>
        <taxon>Actinomycetota</taxon>
        <taxon>Actinomycetes</taxon>
        <taxon>Micromonosporales</taxon>
        <taxon>Micromonosporaceae</taxon>
        <taxon>Catellatospora</taxon>
    </lineage>
</organism>
<protein>
    <submittedName>
        <fullName evidence="2">GNAT family N-acetyltransferase</fullName>
    </submittedName>
</protein>
<evidence type="ECO:0000313" key="2">
    <source>
        <dbReference type="EMBL" id="MFC7245569.1"/>
    </source>
</evidence>
<evidence type="ECO:0000313" key="3">
    <source>
        <dbReference type="Proteomes" id="UP001596392"/>
    </source>
</evidence>
<dbReference type="Pfam" id="PF08445">
    <property type="entry name" value="FR47"/>
    <property type="match status" value="1"/>
</dbReference>
<gene>
    <name evidence="2" type="ORF">ACFQO7_24110</name>
</gene>
<proteinExistence type="predicted"/>
<comment type="caution">
    <text evidence="2">The sequence shown here is derived from an EMBL/GenBank/DDBJ whole genome shotgun (WGS) entry which is preliminary data.</text>
</comment>
<sequence>MATVVDRAGATAASGRLAPAGESIIDQVETAPAHQRRGLGTTVMRTLSDHAARHGMTTGLLVATDDGRRLYQSLGWPVRSEVAAAFVPED</sequence>
<dbReference type="Proteomes" id="UP001596392">
    <property type="component" value="Unassembled WGS sequence"/>
</dbReference>
<dbReference type="PROSITE" id="PS51186">
    <property type="entry name" value="GNAT"/>
    <property type="match status" value="1"/>
</dbReference>